<feature type="signal peptide" evidence="1">
    <location>
        <begin position="1"/>
        <end position="21"/>
    </location>
</feature>
<dbReference type="Gene3D" id="2.40.128.110">
    <property type="entry name" value="Lipid/polyisoprenoid-binding, YceI-like"/>
    <property type="match status" value="1"/>
</dbReference>
<dbReference type="PANTHER" id="PTHR34406">
    <property type="entry name" value="PROTEIN YCEI"/>
    <property type="match status" value="1"/>
</dbReference>
<gene>
    <name evidence="3" type="ORF">FHS59_002647</name>
</gene>
<dbReference type="Pfam" id="PF04264">
    <property type="entry name" value="YceI"/>
    <property type="match status" value="1"/>
</dbReference>
<evidence type="ECO:0000256" key="1">
    <source>
        <dbReference type="SAM" id="SignalP"/>
    </source>
</evidence>
<comment type="caution">
    <text evidence="3">The sequence shown here is derived from an EMBL/GenBank/DDBJ whole genome shotgun (WGS) entry which is preliminary data.</text>
</comment>
<dbReference type="RefSeq" id="WP_184495577.1">
    <property type="nucleotide sequence ID" value="NZ_JACIJO010000002.1"/>
</dbReference>
<proteinExistence type="predicted"/>
<sequence>MKKRIIHLVLIFCAVTFTASAQTLYSTSNGEISFFSDAPLEDIQAVNKAVASIINADNNEIAVQMRITDFEFPNKLMQEHFNENYLESEKYPTGVFKGKIKEPLDLKTAGTYKATAEGTMTIHGVTKSVTIPGTIVSNGNQLKLDFKFPIKLEDYKIDIPTIVFNKIAEVVDVTGSMTLVKK</sequence>
<dbReference type="Proteomes" id="UP000588604">
    <property type="component" value="Unassembled WGS sequence"/>
</dbReference>
<reference evidence="3 4" key="1">
    <citation type="submission" date="2020-08" db="EMBL/GenBank/DDBJ databases">
        <title>Genomic Encyclopedia of Type Strains, Phase IV (KMG-IV): sequencing the most valuable type-strain genomes for metagenomic binning, comparative biology and taxonomic classification.</title>
        <authorList>
            <person name="Goeker M."/>
        </authorList>
    </citation>
    <scope>NUCLEOTIDE SEQUENCE [LARGE SCALE GENOMIC DNA]</scope>
    <source>
        <strain evidence="3 4">DSM 102044</strain>
    </source>
</reference>
<dbReference type="PANTHER" id="PTHR34406:SF1">
    <property type="entry name" value="PROTEIN YCEI"/>
    <property type="match status" value="1"/>
</dbReference>
<keyword evidence="1" id="KW-0732">Signal</keyword>
<feature type="chain" id="PRO_5032998460" description="Lipid/polyisoprenoid-binding YceI-like domain-containing protein" evidence="1">
    <location>
        <begin position="22"/>
        <end position="182"/>
    </location>
</feature>
<dbReference type="SMART" id="SM00867">
    <property type="entry name" value="YceI"/>
    <property type="match status" value="1"/>
</dbReference>
<dbReference type="InterPro" id="IPR007372">
    <property type="entry name" value="Lipid/polyisoprenoid-bd_YceI"/>
</dbReference>
<dbReference type="SUPFAM" id="SSF101874">
    <property type="entry name" value="YceI-like"/>
    <property type="match status" value="1"/>
</dbReference>
<evidence type="ECO:0000313" key="3">
    <source>
        <dbReference type="EMBL" id="MBB6327019.1"/>
    </source>
</evidence>
<dbReference type="InterPro" id="IPR036761">
    <property type="entry name" value="TTHA0802/YceI-like_sf"/>
</dbReference>
<accession>A0A841MNE1</accession>
<evidence type="ECO:0000313" key="4">
    <source>
        <dbReference type="Proteomes" id="UP000588604"/>
    </source>
</evidence>
<dbReference type="AlphaFoldDB" id="A0A841MNE1"/>
<organism evidence="3 4">
    <name type="scientific">Algoriphagus iocasae</name>
    <dbReference type="NCBI Taxonomy" id="1836499"/>
    <lineage>
        <taxon>Bacteria</taxon>
        <taxon>Pseudomonadati</taxon>
        <taxon>Bacteroidota</taxon>
        <taxon>Cytophagia</taxon>
        <taxon>Cytophagales</taxon>
        <taxon>Cyclobacteriaceae</taxon>
        <taxon>Algoriphagus</taxon>
    </lineage>
</organism>
<name>A0A841MNE1_9BACT</name>
<dbReference type="EMBL" id="JACIJO010000002">
    <property type="protein sequence ID" value="MBB6327019.1"/>
    <property type="molecule type" value="Genomic_DNA"/>
</dbReference>
<evidence type="ECO:0000259" key="2">
    <source>
        <dbReference type="SMART" id="SM00867"/>
    </source>
</evidence>
<protein>
    <recommendedName>
        <fullName evidence="2">Lipid/polyisoprenoid-binding YceI-like domain-containing protein</fullName>
    </recommendedName>
</protein>
<keyword evidence="4" id="KW-1185">Reference proteome</keyword>
<feature type="domain" description="Lipid/polyisoprenoid-binding YceI-like" evidence="2">
    <location>
        <begin position="16"/>
        <end position="180"/>
    </location>
</feature>